<dbReference type="Proteomes" id="UP000053411">
    <property type="component" value="Unassembled WGS sequence"/>
</dbReference>
<feature type="domain" description="Xylanolytic transcriptional activator regulatory" evidence="7">
    <location>
        <begin position="234"/>
        <end position="305"/>
    </location>
</feature>
<feature type="region of interest" description="Disordered" evidence="6">
    <location>
        <begin position="24"/>
        <end position="58"/>
    </location>
</feature>
<keyword evidence="1" id="KW-0862">Zinc</keyword>
<feature type="compositionally biased region" description="Polar residues" evidence="6">
    <location>
        <begin position="34"/>
        <end position="45"/>
    </location>
</feature>
<dbReference type="InterPro" id="IPR052073">
    <property type="entry name" value="Amide_Lactam_Regulators"/>
</dbReference>
<keyword evidence="5" id="KW-0539">Nucleus</keyword>
<evidence type="ECO:0000256" key="6">
    <source>
        <dbReference type="SAM" id="MobiDB-lite"/>
    </source>
</evidence>
<protein>
    <recommendedName>
        <fullName evidence="7">Xylanolytic transcriptional activator regulatory domain-containing protein</fullName>
    </recommendedName>
</protein>
<name>A0A0D2KZT4_9EURO</name>
<dbReference type="GO" id="GO:0006351">
    <property type="term" value="P:DNA-templated transcription"/>
    <property type="evidence" value="ECO:0007669"/>
    <property type="project" value="InterPro"/>
</dbReference>
<dbReference type="GeneID" id="27708148"/>
<dbReference type="OrthoDB" id="39175at2759"/>
<dbReference type="GO" id="GO:0008270">
    <property type="term" value="F:zinc ion binding"/>
    <property type="evidence" value="ECO:0007669"/>
    <property type="project" value="InterPro"/>
</dbReference>
<keyword evidence="4" id="KW-0804">Transcription</keyword>
<dbReference type="SMART" id="SM00906">
    <property type="entry name" value="Fungal_trans"/>
    <property type="match status" value="1"/>
</dbReference>
<proteinExistence type="predicted"/>
<dbReference type="InterPro" id="IPR007219">
    <property type="entry name" value="XnlR_reg_dom"/>
</dbReference>
<evidence type="ECO:0000256" key="3">
    <source>
        <dbReference type="ARBA" id="ARBA00023125"/>
    </source>
</evidence>
<dbReference type="Pfam" id="PF04082">
    <property type="entry name" value="Fungal_trans"/>
    <property type="match status" value="1"/>
</dbReference>
<organism evidence="8 9">
    <name type="scientific">Fonsecaea multimorphosa CBS 102226</name>
    <dbReference type="NCBI Taxonomy" id="1442371"/>
    <lineage>
        <taxon>Eukaryota</taxon>
        <taxon>Fungi</taxon>
        <taxon>Dikarya</taxon>
        <taxon>Ascomycota</taxon>
        <taxon>Pezizomycotina</taxon>
        <taxon>Eurotiomycetes</taxon>
        <taxon>Chaetothyriomycetidae</taxon>
        <taxon>Chaetothyriales</taxon>
        <taxon>Herpotrichiellaceae</taxon>
        <taxon>Fonsecaea</taxon>
    </lineage>
</organism>
<reference evidence="8 9" key="1">
    <citation type="submission" date="2015-01" db="EMBL/GenBank/DDBJ databases">
        <title>The Genome Sequence of Fonsecaea multimorphosa CBS 102226.</title>
        <authorList>
            <consortium name="The Broad Institute Genomics Platform"/>
            <person name="Cuomo C."/>
            <person name="de Hoog S."/>
            <person name="Gorbushina A."/>
            <person name="Stielow B."/>
            <person name="Teixiera M."/>
            <person name="Abouelleil A."/>
            <person name="Chapman S.B."/>
            <person name="Priest M."/>
            <person name="Young S.K."/>
            <person name="Wortman J."/>
            <person name="Nusbaum C."/>
            <person name="Birren B."/>
        </authorList>
    </citation>
    <scope>NUCLEOTIDE SEQUENCE [LARGE SCALE GENOMIC DNA]</scope>
    <source>
        <strain evidence="8 9">CBS 102226</strain>
    </source>
</reference>
<evidence type="ECO:0000259" key="7">
    <source>
        <dbReference type="SMART" id="SM00906"/>
    </source>
</evidence>
<evidence type="ECO:0000256" key="1">
    <source>
        <dbReference type="ARBA" id="ARBA00022833"/>
    </source>
</evidence>
<evidence type="ECO:0000313" key="9">
    <source>
        <dbReference type="Proteomes" id="UP000053411"/>
    </source>
</evidence>
<gene>
    <name evidence="8" type="ORF">Z520_02402</name>
</gene>
<keyword evidence="3" id="KW-0238">DNA-binding</keyword>
<accession>A0A0D2KZT4</accession>
<dbReference type="RefSeq" id="XP_016636386.1">
    <property type="nucleotide sequence ID" value="XM_016772916.1"/>
</dbReference>
<keyword evidence="9" id="KW-1185">Reference proteome</keyword>
<dbReference type="PANTHER" id="PTHR47171">
    <property type="entry name" value="FARA-RELATED"/>
    <property type="match status" value="1"/>
</dbReference>
<evidence type="ECO:0000256" key="4">
    <source>
        <dbReference type="ARBA" id="ARBA00023163"/>
    </source>
</evidence>
<dbReference type="EMBL" id="KN848064">
    <property type="protein sequence ID" value="KIY02264.1"/>
    <property type="molecule type" value="Genomic_DNA"/>
</dbReference>
<keyword evidence="2" id="KW-0805">Transcription regulation</keyword>
<evidence type="ECO:0000256" key="2">
    <source>
        <dbReference type="ARBA" id="ARBA00023015"/>
    </source>
</evidence>
<dbReference type="PANTHER" id="PTHR47171:SF5">
    <property type="entry name" value="ZN(II)2CYS6 TRANSCRIPTION FACTOR (EUROFUNG)"/>
    <property type="match status" value="1"/>
</dbReference>
<dbReference type="VEuPathDB" id="FungiDB:Z520_02402"/>
<evidence type="ECO:0000256" key="5">
    <source>
        <dbReference type="ARBA" id="ARBA00023242"/>
    </source>
</evidence>
<dbReference type="AlphaFoldDB" id="A0A0D2KZT4"/>
<dbReference type="GO" id="GO:0003677">
    <property type="term" value="F:DNA binding"/>
    <property type="evidence" value="ECO:0007669"/>
    <property type="project" value="UniProtKB-KW"/>
</dbReference>
<dbReference type="CDD" id="cd12148">
    <property type="entry name" value="fungal_TF_MHR"/>
    <property type="match status" value="1"/>
</dbReference>
<evidence type="ECO:0000313" key="8">
    <source>
        <dbReference type="EMBL" id="KIY02264.1"/>
    </source>
</evidence>
<sequence>MPQQKDGICRHCRRHSRRCVVRTGIRSARPPDTNVASQPARTSINPEGPRYQGPDATILSPARADNASQDEASVGGLSYEATGQPGYVGDHTLLSNDTLSPSTVSNGILPHFKPSNESILKFTEATVLPKAPLLTALTDSYFDHVYHRYPVAERVDLADSRSSTLLRQAICMVGSLMRHSSKADSLDLTYSWYEKTKIMLLLNYESNPLAVLSAMCLMICWSANPVDSLSLDCPWHWTGSAIRLALQMGLHKEITYRDHRQAGQMRRLWWILVNADRLQAACFGRPLAVRLSDCDTRLPTTSDFTEDNIANHVFIHYAPLTTILSDVADLSIGGKSATEADVNRLAGALCQWISNLPEEIRLHNTAGARLPYLESVSELHMLYFTTIIVLEALRMRFEEHWSTSLPSIIAASCITRLIEEVECREDLSSMSSVTTWYIMAASLPLLHHQGRSEQKEKIRREELEILCATTEQLSPKFGGAGVVRRNIERIRKGIEGYKSQSGQGQVAANPLPSFVQPPSKLEEMFPFPKTLCPNMELLETAAHEQAESAMTFLPVGGDLLPWFFNEPQSYLDFFGFNGYADSLDPVDPLGAVVPDLT</sequence>